<accession>A4JMH6</accession>
<dbReference type="KEGG" id="bvi:Bcep1808_4515"/>
<organism evidence="1 2">
    <name type="scientific">Burkholderia vietnamiensis (strain G4 / LMG 22486)</name>
    <name type="common">Burkholderia cepacia (strain R1808)</name>
    <dbReference type="NCBI Taxonomy" id="269482"/>
    <lineage>
        <taxon>Bacteria</taxon>
        <taxon>Pseudomonadati</taxon>
        <taxon>Pseudomonadota</taxon>
        <taxon>Betaproteobacteria</taxon>
        <taxon>Burkholderiales</taxon>
        <taxon>Burkholderiaceae</taxon>
        <taxon>Burkholderia</taxon>
        <taxon>Burkholderia cepacia complex</taxon>
    </lineage>
</organism>
<protein>
    <recommendedName>
        <fullName evidence="3">DUF4258 domain-containing protein</fullName>
    </recommendedName>
</protein>
<evidence type="ECO:0000313" key="2">
    <source>
        <dbReference type="Proteomes" id="UP000002287"/>
    </source>
</evidence>
<proteinExistence type="predicted"/>
<dbReference type="eggNOG" id="ENOG503180G">
    <property type="taxonomic scope" value="Bacteria"/>
</dbReference>
<dbReference type="AlphaFoldDB" id="A4JMH6"/>
<sequence length="106" mass="12054">MGMPNQPLPFKLNDVNLLRLIREAAADTARVFITKHAKQRMRERKITPTQVHDCLRRGNVSEPAHATAKGDWQCSITWRNAGDEITVVTVLMRDENGDWVVVVTVF</sequence>
<dbReference type="HOGENOM" id="CLU_169748_0_0_4"/>
<dbReference type="Pfam" id="PF14076">
    <property type="entry name" value="DUF4258"/>
    <property type="match status" value="1"/>
</dbReference>
<dbReference type="InterPro" id="IPR025354">
    <property type="entry name" value="DUF4258"/>
</dbReference>
<evidence type="ECO:0008006" key="3">
    <source>
        <dbReference type="Google" id="ProtNLM"/>
    </source>
</evidence>
<dbReference type="EMBL" id="CP000615">
    <property type="protein sequence ID" value="ABO57479.1"/>
    <property type="molecule type" value="Genomic_DNA"/>
</dbReference>
<gene>
    <name evidence="1" type="ordered locus">Bcep1808_4515</name>
</gene>
<dbReference type="Proteomes" id="UP000002287">
    <property type="component" value="Chromosome 2"/>
</dbReference>
<reference evidence="2" key="1">
    <citation type="submission" date="2007-03" db="EMBL/GenBank/DDBJ databases">
        <title>Complete sequence of chromosome 2 of Burkholderia vietnamiensis G4.</title>
        <authorList>
            <consortium name="US DOE Joint Genome Institute"/>
            <person name="Copeland A."/>
            <person name="Lucas S."/>
            <person name="Lapidus A."/>
            <person name="Barry K."/>
            <person name="Detter J.C."/>
            <person name="Glavina del Rio T."/>
            <person name="Hammon N."/>
            <person name="Israni S."/>
            <person name="Dalin E."/>
            <person name="Tice H."/>
            <person name="Pitluck S."/>
            <person name="Chain P."/>
            <person name="Malfatti S."/>
            <person name="Shin M."/>
            <person name="Vergez L."/>
            <person name="Schmutz J."/>
            <person name="Larimer F."/>
            <person name="Land M."/>
            <person name="Hauser L."/>
            <person name="Kyrpides N."/>
            <person name="Tiedje J."/>
            <person name="Richardson P."/>
        </authorList>
    </citation>
    <scope>NUCLEOTIDE SEQUENCE [LARGE SCALE GENOMIC DNA]</scope>
    <source>
        <strain evidence="2">G4 / LMG 22486</strain>
    </source>
</reference>
<evidence type="ECO:0000313" key="1">
    <source>
        <dbReference type="EMBL" id="ABO57479.1"/>
    </source>
</evidence>
<name>A4JMH6_BURVG</name>